<sequence>MTPNPEQQLTFLIHTNDKHPEWEKKEQALLRHRHAATVAHRRNGRRRALPRTPTTATASLASQRLTPDARVPVTEWLIADRTAHGASLLLSPTIQADPSGGLFDPFDMLHVNTPSGQAQRVFRSAIIDQWPSFALSSGGQDIERWRSGTVKFALEFQYLLSAIIYAGASYHYFFGSRDPSANFVRINAYQDTLTQVRSAIETLDGPCTEPILLAIAILAIHGPPTEARGRTLIAAQELKDYEYYGCKTWEPTHLEALLSLAKQRGGLRHIGMESLAGMILTIDLVDSLSTMREPTFPLFFSPKSLLQALRQQHRASSTSKACRGFRFLRNRRYGGRFLAITEDVNALLNAYAIFMQDGGAGADFRQFVATWRVLQHQTLSVVTGGDLLFDICRATVLVFLAECLEPLPVIGAFHRNSSRKLMLLVDECDKRDCWQTCPGLMLWTSMLGGYVSRESTLRLWFIEQLRGSRITKEERNWEEVLRAVDEYLPFGFRQAQGCQQLWREACQWLAPPTENGELKATDPDPKGISRLA</sequence>
<dbReference type="EMBL" id="JAPDRK010000003">
    <property type="protein sequence ID" value="KAJ9614269.1"/>
    <property type="molecule type" value="Genomic_DNA"/>
</dbReference>
<feature type="region of interest" description="Disordered" evidence="1">
    <location>
        <begin position="39"/>
        <end position="64"/>
    </location>
</feature>
<gene>
    <name evidence="2" type="ORF">H2200_002405</name>
</gene>
<evidence type="ECO:0000313" key="3">
    <source>
        <dbReference type="Proteomes" id="UP001172673"/>
    </source>
</evidence>
<evidence type="ECO:0000256" key="1">
    <source>
        <dbReference type="SAM" id="MobiDB-lite"/>
    </source>
</evidence>
<accession>A0AA38XIY3</accession>
<evidence type="ECO:0000313" key="2">
    <source>
        <dbReference type="EMBL" id="KAJ9614269.1"/>
    </source>
</evidence>
<organism evidence="2 3">
    <name type="scientific">Cladophialophora chaetospira</name>
    <dbReference type="NCBI Taxonomy" id="386627"/>
    <lineage>
        <taxon>Eukaryota</taxon>
        <taxon>Fungi</taxon>
        <taxon>Dikarya</taxon>
        <taxon>Ascomycota</taxon>
        <taxon>Pezizomycotina</taxon>
        <taxon>Eurotiomycetes</taxon>
        <taxon>Chaetothyriomycetidae</taxon>
        <taxon>Chaetothyriales</taxon>
        <taxon>Herpotrichiellaceae</taxon>
        <taxon>Cladophialophora</taxon>
    </lineage>
</organism>
<dbReference type="PANTHER" id="PTHR37540:SF5">
    <property type="entry name" value="TRANSCRIPTION FACTOR DOMAIN-CONTAINING PROTEIN"/>
    <property type="match status" value="1"/>
</dbReference>
<dbReference type="PANTHER" id="PTHR37540">
    <property type="entry name" value="TRANSCRIPTION FACTOR (ACR-2), PUTATIVE-RELATED-RELATED"/>
    <property type="match status" value="1"/>
</dbReference>
<feature type="compositionally biased region" description="Basic residues" evidence="1">
    <location>
        <begin position="39"/>
        <end position="49"/>
    </location>
</feature>
<dbReference type="Proteomes" id="UP001172673">
    <property type="component" value="Unassembled WGS sequence"/>
</dbReference>
<dbReference type="AlphaFoldDB" id="A0AA38XIY3"/>
<feature type="region of interest" description="Disordered" evidence="1">
    <location>
        <begin position="513"/>
        <end position="532"/>
    </location>
</feature>
<protein>
    <submittedName>
        <fullName evidence="2">Uncharacterized protein</fullName>
    </submittedName>
</protein>
<name>A0AA38XIY3_9EURO</name>
<comment type="caution">
    <text evidence="2">The sequence shown here is derived from an EMBL/GenBank/DDBJ whole genome shotgun (WGS) entry which is preliminary data.</text>
</comment>
<feature type="compositionally biased region" description="Low complexity" evidence="1">
    <location>
        <begin position="50"/>
        <end position="62"/>
    </location>
</feature>
<reference evidence="2" key="1">
    <citation type="submission" date="2022-10" db="EMBL/GenBank/DDBJ databases">
        <title>Culturing micro-colonial fungi from biological soil crusts in the Mojave desert and describing Neophaeococcomyces mojavensis, and introducing the new genera and species Taxawa tesnikishii.</title>
        <authorList>
            <person name="Kurbessoian T."/>
            <person name="Stajich J.E."/>
        </authorList>
    </citation>
    <scope>NUCLEOTIDE SEQUENCE</scope>
    <source>
        <strain evidence="2">TK_41</strain>
    </source>
</reference>
<feature type="compositionally biased region" description="Basic and acidic residues" evidence="1">
    <location>
        <begin position="516"/>
        <end position="532"/>
    </location>
</feature>
<proteinExistence type="predicted"/>
<keyword evidence="3" id="KW-1185">Reference proteome</keyword>